<dbReference type="AlphaFoldDB" id="A0A4R1N3F5"/>
<dbReference type="InterPro" id="IPR036291">
    <property type="entry name" value="NAD(P)-bd_dom_sf"/>
</dbReference>
<dbReference type="OrthoDB" id="9792935at2"/>
<dbReference type="GO" id="GO:0000166">
    <property type="term" value="F:nucleotide binding"/>
    <property type="evidence" value="ECO:0007669"/>
    <property type="project" value="InterPro"/>
</dbReference>
<dbReference type="Proteomes" id="UP000295673">
    <property type="component" value="Unassembled WGS sequence"/>
</dbReference>
<dbReference type="SUPFAM" id="SSF55347">
    <property type="entry name" value="Glyceraldehyde-3-phosphate dehydrogenase-like, C-terminal domain"/>
    <property type="match status" value="1"/>
</dbReference>
<keyword evidence="4" id="KW-1185">Reference proteome</keyword>
<evidence type="ECO:0000259" key="2">
    <source>
        <dbReference type="Pfam" id="PF22725"/>
    </source>
</evidence>
<name>A0A4R1N3F5_9RHOB</name>
<dbReference type="InterPro" id="IPR000683">
    <property type="entry name" value="Gfo/Idh/MocA-like_OxRdtase_N"/>
</dbReference>
<organism evidence="3 4">
    <name type="scientific">Shimia isoporae</name>
    <dbReference type="NCBI Taxonomy" id="647720"/>
    <lineage>
        <taxon>Bacteria</taxon>
        <taxon>Pseudomonadati</taxon>
        <taxon>Pseudomonadota</taxon>
        <taxon>Alphaproteobacteria</taxon>
        <taxon>Rhodobacterales</taxon>
        <taxon>Roseobacteraceae</taxon>
    </lineage>
</organism>
<dbReference type="Gene3D" id="3.40.50.720">
    <property type="entry name" value="NAD(P)-binding Rossmann-like Domain"/>
    <property type="match status" value="1"/>
</dbReference>
<comment type="caution">
    <text evidence="3">The sequence shown here is derived from an EMBL/GenBank/DDBJ whole genome shotgun (WGS) entry which is preliminary data.</text>
</comment>
<gene>
    <name evidence="3" type="ORF">BXY66_2455</name>
</gene>
<feature type="domain" description="GFO/IDH/MocA-like oxidoreductase" evidence="2">
    <location>
        <begin position="124"/>
        <end position="259"/>
    </location>
</feature>
<protein>
    <submittedName>
        <fullName evidence="3">Putative dehydrogenase</fullName>
    </submittedName>
</protein>
<dbReference type="InterPro" id="IPR051450">
    <property type="entry name" value="Gfo/Idh/MocA_Oxidoreductases"/>
</dbReference>
<dbReference type="Pfam" id="PF22725">
    <property type="entry name" value="GFO_IDH_MocA_C3"/>
    <property type="match status" value="1"/>
</dbReference>
<dbReference type="Gene3D" id="3.30.360.10">
    <property type="entry name" value="Dihydrodipicolinate Reductase, domain 2"/>
    <property type="match status" value="1"/>
</dbReference>
<dbReference type="PANTHER" id="PTHR43377">
    <property type="entry name" value="BILIVERDIN REDUCTASE A"/>
    <property type="match status" value="1"/>
</dbReference>
<dbReference type="PANTHER" id="PTHR43377:SF8">
    <property type="entry name" value="BLR3664 PROTEIN"/>
    <property type="match status" value="1"/>
</dbReference>
<dbReference type="InterPro" id="IPR055170">
    <property type="entry name" value="GFO_IDH_MocA-like_dom"/>
</dbReference>
<evidence type="ECO:0000313" key="3">
    <source>
        <dbReference type="EMBL" id="TCL01146.1"/>
    </source>
</evidence>
<proteinExistence type="predicted"/>
<dbReference type="Pfam" id="PF01408">
    <property type="entry name" value="GFO_IDH_MocA"/>
    <property type="match status" value="1"/>
</dbReference>
<sequence length="341" mass="36987">MRIAIFGAGLIGRKHAEIAGRNSALAAIVDPNPESRELADGLGCAHFSTPEDCLEKCQLDGVIIATPNQLHVTHARQCIDKGIPTLIEKPIADKAAHATAMVQEAEAQGVPILVGHHRRHNAIVQRARKAIEEGALGRIVAASGHFLLYKPDDYFDVSWRREPGAGPIFINLIHDIDLLRYFVGEIVEVVAMQSSAARGFAVEDTASVLLRFETGALGTFSLSDAAVSPWSWEFTAGENAAYPHANAAAYQISGTHGALSVPDLRFWHHPETRGWWEPLDETTLEADHHDPLQKQFEHFCDVCRGAAPIVAGKEGLRSLMVVEAIKHSADSGAAVKLSTRD</sequence>
<evidence type="ECO:0000313" key="4">
    <source>
        <dbReference type="Proteomes" id="UP000295673"/>
    </source>
</evidence>
<feature type="domain" description="Gfo/Idh/MocA-like oxidoreductase N-terminal" evidence="1">
    <location>
        <begin position="1"/>
        <end position="116"/>
    </location>
</feature>
<dbReference type="EMBL" id="SMGR01000002">
    <property type="protein sequence ID" value="TCL01146.1"/>
    <property type="molecule type" value="Genomic_DNA"/>
</dbReference>
<dbReference type="SUPFAM" id="SSF51735">
    <property type="entry name" value="NAD(P)-binding Rossmann-fold domains"/>
    <property type="match status" value="1"/>
</dbReference>
<dbReference type="RefSeq" id="WP_132860489.1">
    <property type="nucleotide sequence ID" value="NZ_SMGR01000002.1"/>
</dbReference>
<reference evidence="3 4" key="1">
    <citation type="submission" date="2019-03" db="EMBL/GenBank/DDBJ databases">
        <title>Genomic Encyclopedia of Archaeal and Bacterial Type Strains, Phase II (KMG-II): from individual species to whole genera.</title>
        <authorList>
            <person name="Goeker M."/>
        </authorList>
    </citation>
    <scope>NUCLEOTIDE SEQUENCE [LARGE SCALE GENOMIC DNA]</scope>
    <source>
        <strain evidence="3 4">DSM 26433</strain>
    </source>
</reference>
<accession>A0A4R1N3F5</accession>
<evidence type="ECO:0000259" key="1">
    <source>
        <dbReference type="Pfam" id="PF01408"/>
    </source>
</evidence>